<dbReference type="SUPFAM" id="SSF54189">
    <property type="entry name" value="Ribosomal proteins S24e, L23 and L15e"/>
    <property type="match status" value="1"/>
</dbReference>
<dbReference type="FunFam" id="3.30.70.330:FF:000001">
    <property type="entry name" value="50S ribosomal protein L23"/>
    <property type="match status" value="1"/>
</dbReference>
<dbReference type="OrthoDB" id="9793353at2"/>
<accession>A0A1H7W9G8</accession>
<dbReference type="InterPro" id="IPR013025">
    <property type="entry name" value="Ribosomal_uL23-like"/>
</dbReference>
<name>A0A1H7W9G8_STIAU</name>
<keyword evidence="5 6" id="KW-0687">Ribonucleoprotein</keyword>
<dbReference type="AlphaFoldDB" id="A0A1H7W9G8"/>
<evidence type="ECO:0000313" key="8">
    <source>
        <dbReference type="EMBL" id="SEM18153.1"/>
    </source>
</evidence>
<dbReference type="GO" id="GO:0019843">
    <property type="term" value="F:rRNA binding"/>
    <property type="evidence" value="ECO:0007669"/>
    <property type="project" value="UniProtKB-UniRule"/>
</dbReference>
<dbReference type="GO" id="GO:0005840">
    <property type="term" value="C:ribosome"/>
    <property type="evidence" value="ECO:0007669"/>
    <property type="project" value="UniProtKB-KW"/>
</dbReference>
<evidence type="ECO:0000256" key="3">
    <source>
        <dbReference type="ARBA" id="ARBA00022884"/>
    </source>
</evidence>
<keyword evidence="3 6" id="KW-0694">RNA-binding</keyword>
<protein>
    <recommendedName>
        <fullName evidence="6">Large ribosomal subunit protein uL23</fullName>
    </recommendedName>
</protein>
<dbReference type="EMBL" id="FOAP01000012">
    <property type="protein sequence ID" value="SEM18153.1"/>
    <property type="molecule type" value="Genomic_DNA"/>
</dbReference>
<dbReference type="PANTHER" id="PTHR11620">
    <property type="entry name" value="60S RIBOSOMAL PROTEIN L23A"/>
    <property type="match status" value="1"/>
</dbReference>
<keyword evidence="2 6" id="KW-0699">rRNA-binding</keyword>
<evidence type="ECO:0000256" key="5">
    <source>
        <dbReference type="ARBA" id="ARBA00023274"/>
    </source>
</evidence>
<dbReference type="Proteomes" id="UP000182719">
    <property type="component" value="Unassembled WGS sequence"/>
</dbReference>
<dbReference type="Pfam" id="PF00276">
    <property type="entry name" value="Ribosomal_L23"/>
    <property type="match status" value="1"/>
</dbReference>
<keyword evidence="4 6" id="KW-0689">Ribosomal protein</keyword>
<sequence>MNLHDVIKGPLITEKLDQAREKFRQYSFIVDKKATKIDVARAVENLFKVSVEGVRTNIVRGKTKRVGRSIGKRPNYKKAVVTLKAGDTIELFEGGTVEP</sequence>
<dbReference type="InterPro" id="IPR001014">
    <property type="entry name" value="Ribosomal_uL23_CS"/>
</dbReference>
<comment type="similarity">
    <text evidence="1 6 7">Belongs to the universal ribosomal protein uL23 family.</text>
</comment>
<dbReference type="Gene3D" id="3.30.70.330">
    <property type="match status" value="1"/>
</dbReference>
<dbReference type="GO" id="GO:0006412">
    <property type="term" value="P:translation"/>
    <property type="evidence" value="ECO:0007669"/>
    <property type="project" value="UniProtKB-UniRule"/>
</dbReference>
<dbReference type="HAMAP" id="MF_01369_B">
    <property type="entry name" value="Ribosomal_uL23_B"/>
    <property type="match status" value="1"/>
</dbReference>
<dbReference type="NCBIfam" id="NF004366">
    <property type="entry name" value="PRK05738.3-2"/>
    <property type="match status" value="1"/>
</dbReference>
<reference evidence="9" key="1">
    <citation type="submission" date="2016-10" db="EMBL/GenBank/DDBJ databases">
        <authorList>
            <person name="Varghese N."/>
            <person name="Submissions S."/>
        </authorList>
    </citation>
    <scope>NUCLEOTIDE SEQUENCE [LARGE SCALE GENOMIC DNA]</scope>
    <source>
        <strain evidence="9">DSM 17044</strain>
    </source>
</reference>
<evidence type="ECO:0000313" key="9">
    <source>
        <dbReference type="Proteomes" id="UP000182719"/>
    </source>
</evidence>
<dbReference type="InterPro" id="IPR012678">
    <property type="entry name" value="Ribosomal_uL23/eL15/eS24_sf"/>
</dbReference>
<evidence type="ECO:0000256" key="7">
    <source>
        <dbReference type="RuleBase" id="RU003934"/>
    </source>
</evidence>
<dbReference type="InterPro" id="IPR012677">
    <property type="entry name" value="Nucleotide-bd_a/b_plait_sf"/>
</dbReference>
<evidence type="ECO:0000256" key="1">
    <source>
        <dbReference type="ARBA" id="ARBA00006700"/>
    </source>
</evidence>
<keyword evidence="9" id="KW-1185">Reference proteome</keyword>
<proteinExistence type="inferred from homology"/>
<comment type="function">
    <text evidence="6">One of the early assembly proteins it binds 23S rRNA. One of the proteins that surrounds the polypeptide exit tunnel on the outside of the ribosome. Forms the main docking site for trigger factor binding to the ribosome.</text>
</comment>
<dbReference type="RefSeq" id="WP_075008651.1">
    <property type="nucleotide sequence ID" value="NZ_FOAP01000012.1"/>
</dbReference>
<evidence type="ECO:0000256" key="2">
    <source>
        <dbReference type="ARBA" id="ARBA00022730"/>
    </source>
</evidence>
<organism evidence="8 9">
    <name type="scientific">Stigmatella aurantiaca</name>
    <dbReference type="NCBI Taxonomy" id="41"/>
    <lineage>
        <taxon>Bacteria</taxon>
        <taxon>Pseudomonadati</taxon>
        <taxon>Myxococcota</taxon>
        <taxon>Myxococcia</taxon>
        <taxon>Myxococcales</taxon>
        <taxon>Cystobacterineae</taxon>
        <taxon>Archangiaceae</taxon>
        <taxon>Stigmatella</taxon>
    </lineage>
</organism>
<dbReference type="GO" id="GO:1990904">
    <property type="term" value="C:ribonucleoprotein complex"/>
    <property type="evidence" value="ECO:0007669"/>
    <property type="project" value="UniProtKB-KW"/>
</dbReference>
<dbReference type="NCBIfam" id="NF004359">
    <property type="entry name" value="PRK05738.1-3"/>
    <property type="match status" value="1"/>
</dbReference>
<evidence type="ECO:0000256" key="6">
    <source>
        <dbReference type="HAMAP-Rule" id="MF_01369"/>
    </source>
</evidence>
<gene>
    <name evidence="6" type="primary">rplW</name>
    <name evidence="8" type="ORF">SAMN05444354_112215</name>
</gene>
<comment type="subunit">
    <text evidence="6">Part of the 50S ribosomal subunit. Contacts protein L29, and trigger factor when it is bound to the ribosome.</text>
</comment>
<evidence type="ECO:0000256" key="4">
    <source>
        <dbReference type="ARBA" id="ARBA00022980"/>
    </source>
</evidence>
<dbReference type="PROSITE" id="PS00050">
    <property type="entry name" value="RIBOSOMAL_L23"/>
    <property type="match status" value="1"/>
</dbReference>
<dbReference type="GO" id="GO:0003735">
    <property type="term" value="F:structural constituent of ribosome"/>
    <property type="evidence" value="ECO:0007669"/>
    <property type="project" value="InterPro"/>
</dbReference>
<dbReference type="NCBIfam" id="NF004363">
    <property type="entry name" value="PRK05738.2-4"/>
    <property type="match status" value="1"/>
</dbReference>